<dbReference type="GO" id="GO:0046872">
    <property type="term" value="F:metal ion binding"/>
    <property type="evidence" value="ECO:0007669"/>
    <property type="project" value="UniProtKB-KW"/>
</dbReference>
<dbReference type="EC" id="2.7.1.180" evidence="2"/>
<evidence type="ECO:0000256" key="1">
    <source>
        <dbReference type="ARBA" id="ARBA00001946"/>
    </source>
</evidence>
<dbReference type="KEGG" id="mpau:ZMTM_01880"/>
<evidence type="ECO:0000256" key="8">
    <source>
        <dbReference type="ARBA" id="ARBA00022842"/>
    </source>
</evidence>
<evidence type="ECO:0000256" key="6">
    <source>
        <dbReference type="ARBA" id="ARBA00022723"/>
    </source>
</evidence>
<dbReference type="Gene3D" id="3.10.520.10">
    <property type="entry name" value="ApbE-like domains"/>
    <property type="match status" value="1"/>
</dbReference>
<dbReference type="EMBL" id="AP024110">
    <property type="protein sequence ID" value="BCM23929.1"/>
    <property type="molecule type" value="Genomic_DNA"/>
</dbReference>
<keyword evidence="4" id="KW-0285">Flavoprotein</keyword>
<dbReference type="InterPro" id="IPR024932">
    <property type="entry name" value="ApbE"/>
</dbReference>
<dbReference type="PANTHER" id="PTHR30040:SF2">
    <property type="entry name" value="FAD:PROTEIN FMN TRANSFERASE"/>
    <property type="match status" value="1"/>
</dbReference>
<protein>
    <recommendedName>
        <fullName evidence="3">FAD:protein FMN transferase</fullName>
        <ecNumber evidence="2">2.7.1.180</ecNumber>
    </recommendedName>
    <alternativeName>
        <fullName evidence="9">Flavin transferase</fullName>
    </alternativeName>
</protein>
<evidence type="ECO:0000256" key="4">
    <source>
        <dbReference type="ARBA" id="ARBA00022630"/>
    </source>
</evidence>
<evidence type="ECO:0000256" key="9">
    <source>
        <dbReference type="ARBA" id="ARBA00031306"/>
    </source>
</evidence>
<evidence type="ECO:0000256" key="7">
    <source>
        <dbReference type="ARBA" id="ARBA00022827"/>
    </source>
</evidence>
<keyword evidence="5 11" id="KW-0808">Transferase</keyword>
<gene>
    <name evidence="11" type="ORF">ZMTM_01880</name>
</gene>
<evidence type="ECO:0000313" key="11">
    <source>
        <dbReference type="EMBL" id="BCM23929.1"/>
    </source>
</evidence>
<keyword evidence="7" id="KW-0274">FAD</keyword>
<accession>A0A8D5FXF5</accession>
<dbReference type="GO" id="GO:0016740">
    <property type="term" value="F:transferase activity"/>
    <property type="evidence" value="ECO:0007669"/>
    <property type="project" value="UniProtKB-KW"/>
</dbReference>
<dbReference type="SUPFAM" id="SSF143631">
    <property type="entry name" value="ApbE-like"/>
    <property type="match status" value="1"/>
</dbReference>
<keyword evidence="8" id="KW-0460">Magnesium</keyword>
<dbReference type="RefSeq" id="WP_221764503.1">
    <property type="nucleotide sequence ID" value="NZ_AP024110.1"/>
</dbReference>
<evidence type="ECO:0000256" key="3">
    <source>
        <dbReference type="ARBA" id="ARBA00016337"/>
    </source>
</evidence>
<dbReference type="InterPro" id="IPR003374">
    <property type="entry name" value="ApbE-like_sf"/>
</dbReference>
<evidence type="ECO:0000256" key="5">
    <source>
        <dbReference type="ARBA" id="ARBA00022679"/>
    </source>
</evidence>
<comment type="catalytic activity">
    <reaction evidence="10">
        <text>L-threonyl-[protein] + FAD = FMN-L-threonyl-[protein] + AMP + H(+)</text>
        <dbReference type="Rhea" id="RHEA:36847"/>
        <dbReference type="Rhea" id="RHEA-COMP:11060"/>
        <dbReference type="Rhea" id="RHEA-COMP:11061"/>
        <dbReference type="ChEBI" id="CHEBI:15378"/>
        <dbReference type="ChEBI" id="CHEBI:30013"/>
        <dbReference type="ChEBI" id="CHEBI:57692"/>
        <dbReference type="ChEBI" id="CHEBI:74257"/>
        <dbReference type="ChEBI" id="CHEBI:456215"/>
        <dbReference type="EC" id="2.7.1.180"/>
    </reaction>
</comment>
<evidence type="ECO:0000313" key="12">
    <source>
        <dbReference type="Proteomes" id="UP000826722"/>
    </source>
</evidence>
<evidence type="ECO:0000256" key="2">
    <source>
        <dbReference type="ARBA" id="ARBA00011955"/>
    </source>
</evidence>
<dbReference type="AlphaFoldDB" id="A0A8D5FXF5"/>
<keyword evidence="12" id="KW-1185">Reference proteome</keyword>
<reference evidence="11" key="1">
    <citation type="journal article" date="2021" name="Arch. Microbiol.">
        <title>Methyloradius palustris gen. nov., sp. nov., a methanol-oxidizing bacterium isolated from snow.</title>
        <authorList>
            <person name="Miyadera T."/>
            <person name="Kojima H."/>
            <person name="Fukui M."/>
        </authorList>
    </citation>
    <scope>NUCLEOTIDE SEQUENCE</scope>
    <source>
        <strain evidence="11">Zm11</strain>
    </source>
</reference>
<sequence>MKRVRPLLGTYVEIEASGLSEDKLQLGINAAFLAVCKVQQLMSVHDQRSQLSRLNRHAFGRALQVHPWLFEVLQTAVKLHQKTRGHFDCTIAPALKRSGHLTSKSLGKTRNGSSVDIDLKPFHRVRFTKHLGIDLGGIAKGFAVDKAIEILKKHGAKSASVNAGGDLRVYGEIASPIFLRKPENPAQLVKVGELQNGAIATSATYFSTRKVGQLTTSALINAKSKTQASLLTMHSYSVIAPSCMLADGLTKALAFSGHQSSAYMRKYKAHSLIL</sequence>
<proteinExistence type="predicted"/>
<keyword evidence="6" id="KW-0479">Metal-binding</keyword>
<name>A0A8D5FXF5_9PROT</name>
<evidence type="ECO:0000256" key="10">
    <source>
        <dbReference type="ARBA" id="ARBA00048540"/>
    </source>
</evidence>
<dbReference type="PANTHER" id="PTHR30040">
    <property type="entry name" value="THIAMINE BIOSYNTHESIS LIPOPROTEIN APBE"/>
    <property type="match status" value="1"/>
</dbReference>
<comment type="cofactor">
    <cofactor evidence="1">
        <name>Mg(2+)</name>
        <dbReference type="ChEBI" id="CHEBI:18420"/>
    </cofactor>
</comment>
<dbReference type="Proteomes" id="UP000826722">
    <property type="component" value="Chromosome"/>
</dbReference>
<dbReference type="Pfam" id="PF02424">
    <property type="entry name" value="ApbE"/>
    <property type="match status" value="1"/>
</dbReference>
<organism evidence="11 12">
    <name type="scientific">Methyloradius palustris</name>
    <dbReference type="NCBI Taxonomy" id="2778876"/>
    <lineage>
        <taxon>Bacteria</taxon>
        <taxon>Pseudomonadati</taxon>
        <taxon>Pseudomonadota</taxon>
        <taxon>Betaproteobacteria</taxon>
        <taxon>Nitrosomonadales</taxon>
        <taxon>Methylophilaceae</taxon>
        <taxon>Methyloradius</taxon>
    </lineage>
</organism>